<feature type="region of interest" description="Disordered" evidence="1">
    <location>
        <begin position="55"/>
        <end position="79"/>
    </location>
</feature>
<dbReference type="EMBL" id="VKHP01000033">
    <property type="protein sequence ID" value="NEU96379.1"/>
    <property type="molecule type" value="Genomic_DNA"/>
</dbReference>
<accession>A0A6P1BDL6</accession>
<gene>
    <name evidence="2" type="ORF">FNJ47_11170</name>
</gene>
<dbReference type="Proteomes" id="UP000468531">
    <property type="component" value="Unassembled WGS sequence"/>
</dbReference>
<dbReference type="AlphaFoldDB" id="A0A6P1BDL6"/>
<comment type="caution">
    <text evidence="2">The sequence shown here is derived from an EMBL/GenBank/DDBJ whole genome shotgun (WGS) entry which is preliminary data.</text>
</comment>
<dbReference type="RefSeq" id="WP_163153110.1">
    <property type="nucleotide sequence ID" value="NZ_VKHP01000033.1"/>
</dbReference>
<evidence type="ECO:0000313" key="2">
    <source>
        <dbReference type="EMBL" id="NEU96379.1"/>
    </source>
</evidence>
<keyword evidence="3" id="KW-1185">Reference proteome</keyword>
<sequence length="79" mass="8477">MAFTDGFEPTIAARLDASAATASFGKQNVPPLRAAREGHSMRRLVGVNRREPALAGLPAMRNQRNPEHSGAVEKPHCNA</sequence>
<evidence type="ECO:0000313" key="3">
    <source>
        <dbReference type="Proteomes" id="UP000468531"/>
    </source>
</evidence>
<reference evidence="2 3" key="1">
    <citation type="journal article" date="2020" name="Arch. Microbiol.">
        <title>Bradyrhizobium uaiense sp. nov., a new highly efficient cowpea symbiont.</title>
        <authorList>
            <person name="Cabral Michel D."/>
            <person name="Azarias Guimaraes A."/>
            <person name="Martins da Costa E."/>
            <person name="Soares de Carvalho T."/>
            <person name="Balsanelli E."/>
            <person name="Willems A."/>
            <person name="Maltempi de Souza E."/>
            <person name="de Souza Moreira F.M."/>
        </authorList>
    </citation>
    <scope>NUCLEOTIDE SEQUENCE [LARGE SCALE GENOMIC DNA]</scope>
    <source>
        <strain evidence="2 3">UFLA 03-164</strain>
    </source>
</reference>
<proteinExistence type="predicted"/>
<protein>
    <submittedName>
        <fullName evidence="2">Uncharacterized protein</fullName>
    </submittedName>
</protein>
<name>A0A6P1BDL6_9BRAD</name>
<evidence type="ECO:0000256" key="1">
    <source>
        <dbReference type="SAM" id="MobiDB-lite"/>
    </source>
</evidence>
<organism evidence="2 3">
    <name type="scientific">Bradyrhizobium uaiense</name>
    <dbReference type="NCBI Taxonomy" id="2594946"/>
    <lineage>
        <taxon>Bacteria</taxon>
        <taxon>Pseudomonadati</taxon>
        <taxon>Pseudomonadota</taxon>
        <taxon>Alphaproteobacteria</taxon>
        <taxon>Hyphomicrobiales</taxon>
        <taxon>Nitrobacteraceae</taxon>
        <taxon>Bradyrhizobium</taxon>
    </lineage>
</organism>
<feature type="compositionally biased region" description="Basic and acidic residues" evidence="1">
    <location>
        <begin position="64"/>
        <end position="79"/>
    </location>
</feature>